<dbReference type="Gene3D" id="3.80.10.10">
    <property type="entry name" value="Ribonuclease Inhibitor"/>
    <property type="match status" value="1"/>
</dbReference>
<evidence type="ECO:0000313" key="4">
    <source>
        <dbReference type="Proteomes" id="UP000807469"/>
    </source>
</evidence>
<sequence length="600" mass="68771">MSKNSRKDKSNRMSDKEPKRTRPQVSKSRPSRRKPSRTAPISRLPPEILCEIFTIVKEESYRSISQDYPIRWILLTHVCRHWREVAFDLPSLWASNPWPFNHLTWLQEMLIRSKESPVSIDCHVEHLLMYPESILSLASVLGQPQRVKRLAIEFEPGESDWFKLRKILPQCALQLEHLALIGSPYSFPSPRLKLFGTKDPLHELPKLRYLELQCFDVNWNSFAISLPRMRALSHLKLYRVCRPAWQQFPDILKELLTLESLNMTSSLPAHEGNPHGSNSFYFPSLRNLTVSDDGSIVENFLSYITIPSSTAVNIAVTEELDLDYLPDFLSSLSGSLEGSSQSLFLCQDMDDETLSLTLFLEALDEDKMLADPVFVTPRLILRFCDIPWQYHKTDSMKASDIKINRLIFDSELLKNVSCVYLEYLHLGFSPAALAYTLGELKLLHSIAAKGLAGHILVEAMNFGSYTILDGDSGEPAGTSLYFPNLSLLCFFEAQFRPPNRTARREKSPPLIQQFHKCLDQRQESGAKLEKLTLRSCGRIYDFDISALEAKVGAVDWDDENYRPDHIRGSSSESEDESSDDDKKWPYRRCRGLDDEEDEEE</sequence>
<dbReference type="EMBL" id="MU155188">
    <property type="protein sequence ID" value="KAF9480804.1"/>
    <property type="molecule type" value="Genomic_DNA"/>
</dbReference>
<evidence type="ECO:0000256" key="1">
    <source>
        <dbReference type="SAM" id="MobiDB-lite"/>
    </source>
</evidence>
<dbReference type="Gene3D" id="1.20.1280.50">
    <property type="match status" value="1"/>
</dbReference>
<protein>
    <recommendedName>
        <fullName evidence="2">F-box domain-containing protein</fullName>
    </recommendedName>
</protein>
<feature type="region of interest" description="Disordered" evidence="1">
    <location>
        <begin position="558"/>
        <end position="600"/>
    </location>
</feature>
<dbReference type="Pfam" id="PF12937">
    <property type="entry name" value="F-box-like"/>
    <property type="match status" value="1"/>
</dbReference>
<gene>
    <name evidence="3" type="ORF">BDN70DRAFT_877120</name>
</gene>
<dbReference type="InterPro" id="IPR036047">
    <property type="entry name" value="F-box-like_dom_sf"/>
</dbReference>
<accession>A0A9P6D1V7</accession>
<name>A0A9P6D1V7_9AGAR</name>
<reference evidence="3" key="1">
    <citation type="submission" date="2020-11" db="EMBL/GenBank/DDBJ databases">
        <authorList>
            <consortium name="DOE Joint Genome Institute"/>
            <person name="Ahrendt S."/>
            <person name="Riley R."/>
            <person name="Andreopoulos W."/>
            <person name="Labutti K."/>
            <person name="Pangilinan J."/>
            <person name="Ruiz-Duenas F.J."/>
            <person name="Barrasa J.M."/>
            <person name="Sanchez-Garcia M."/>
            <person name="Camarero S."/>
            <person name="Miyauchi S."/>
            <person name="Serrano A."/>
            <person name="Linde D."/>
            <person name="Babiker R."/>
            <person name="Drula E."/>
            <person name="Ayuso-Fernandez I."/>
            <person name="Pacheco R."/>
            <person name="Padilla G."/>
            <person name="Ferreira P."/>
            <person name="Barriuso J."/>
            <person name="Kellner H."/>
            <person name="Castanera R."/>
            <person name="Alfaro M."/>
            <person name="Ramirez L."/>
            <person name="Pisabarro A.G."/>
            <person name="Kuo A."/>
            <person name="Tritt A."/>
            <person name="Lipzen A."/>
            <person name="He G."/>
            <person name="Yan M."/>
            <person name="Ng V."/>
            <person name="Cullen D."/>
            <person name="Martin F."/>
            <person name="Rosso M.-N."/>
            <person name="Henrissat B."/>
            <person name="Hibbett D."/>
            <person name="Martinez A.T."/>
            <person name="Grigoriev I.V."/>
        </authorList>
    </citation>
    <scope>NUCLEOTIDE SEQUENCE</scope>
    <source>
        <strain evidence="3">CIRM-BRFM 674</strain>
    </source>
</reference>
<organism evidence="3 4">
    <name type="scientific">Pholiota conissans</name>
    <dbReference type="NCBI Taxonomy" id="109636"/>
    <lineage>
        <taxon>Eukaryota</taxon>
        <taxon>Fungi</taxon>
        <taxon>Dikarya</taxon>
        <taxon>Basidiomycota</taxon>
        <taxon>Agaricomycotina</taxon>
        <taxon>Agaricomycetes</taxon>
        <taxon>Agaricomycetidae</taxon>
        <taxon>Agaricales</taxon>
        <taxon>Agaricineae</taxon>
        <taxon>Strophariaceae</taxon>
        <taxon>Pholiota</taxon>
    </lineage>
</organism>
<dbReference type="OrthoDB" id="3172239at2759"/>
<evidence type="ECO:0000313" key="3">
    <source>
        <dbReference type="EMBL" id="KAF9480804.1"/>
    </source>
</evidence>
<dbReference type="SUPFAM" id="SSF81383">
    <property type="entry name" value="F-box domain"/>
    <property type="match status" value="1"/>
</dbReference>
<keyword evidence="4" id="KW-1185">Reference proteome</keyword>
<proteinExistence type="predicted"/>
<comment type="caution">
    <text evidence="3">The sequence shown here is derived from an EMBL/GenBank/DDBJ whole genome shotgun (WGS) entry which is preliminary data.</text>
</comment>
<feature type="compositionally biased region" description="Basic and acidic residues" evidence="1">
    <location>
        <begin position="1"/>
        <end position="20"/>
    </location>
</feature>
<dbReference type="InterPro" id="IPR032675">
    <property type="entry name" value="LRR_dom_sf"/>
</dbReference>
<dbReference type="AlphaFoldDB" id="A0A9P6D1V7"/>
<evidence type="ECO:0000259" key="2">
    <source>
        <dbReference type="Pfam" id="PF12937"/>
    </source>
</evidence>
<feature type="domain" description="F-box" evidence="2">
    <location>
        <begin position="41"/>
        <end position="94"/>
    </location>
</feature>
<dbReference type="InterPro" id="IPR001810">
    <property type="entry name" value="F-box_dom"/>
</dbReference>
<dbReference type="Proteomes" id="UP000807469">
    <property type="component" value="Unassembled WGS sequence"/>
</dbReference>
<feature type="region of interest" description="Disordered" evidence="1">
    <location>
        <begin position="1"/>
        <end position="41"/>
    </location>
</feature>